<dbReference type="PANTHER" id="PTHR34502">
    <property type="entry name" value="DUF6594 DOMAIN-CONTAINING PROTEIN-RELATED"/>
    <property type="match status" value="1"/>
</dbReference>
<feature type="transmembrane region" description="Helical" evidence="1">
    <location>
        <begin position="179"/>
        <end position="203"/>
    </location>
</feature>
<organism evidence="3 4">
    <name type="scientific">Cadophora malorum</name>
    <dbReference type="NCBI Taxonomy" id="108018"/>
    <lineage>
        <taxon>Eukaryota</taxon>
        <taxon>Fungi</taxon>
        <taxon>Dikarya</taxon>
        <taxon>Ascomycota</taxon>
        <taxon>Pezizomycotina</taxon>
        <taxon>Leotiomycetes</taxon>
        <taxon>Helotiales</taxon>
        <taxon>Ploettnerulaceae</taxon>
        <taxon>Cadophora</taxon>
    </lineage>
</organism>
<protein>
    <recommendedName>
        <fullName evidence="2">DUF6594 domain-containing protein</fullName>
    </recommendedName>
</protein>
<evidence type="ECO:0000313" key="4">
    <source>
        <dbReference type="Proteomes" id="UP000664132"/>
    </source>
</evidence>
<dbReference type="Pfam" id="PF20237">
    <property type="entry name" value="DUF6594"/>
    <property type="match status" value="1"/>
</dbReference>
<dbReference type="Proteomes" id="UP000664132">
    <property type="component" value="Unassembled WGS sequence"/>
</dbReference>
<proteinExistence type="predicted"/>
<keyword evidence="1" id="KW-0812">Transmembrane</keyword>
<reference evidence="3" key="1">
    <citation type="submission" date="2021-02" db="EMBL/GenBank/DDBJ databases">
        <title>Genome sequence Cadophora malorum strain M34.</title>
        <authorList>
            <person name="Stefanovic E."/>
            <person name="Vu D."/>
            <person name="Scully C."/>
            <person name="Dijksterhuis J."/>
            <person name="Roader J."/>
            <person name="Houbraken J."/>
        </authorList>
    </citation>
    <scope>NUCLEOTIDE SEQUENCE</scope>
    <source>
        <strain evidence="3">M34</strain>
    </source>
</reference>
<feature type="transmembrane region" description="Helical" evidence="1">
    <location>
        <begin position="209"/>
        <end position="228"/>
    </location>
</feature>
<gene>
    <name evidence="3" type="ORF">IFR04_008108</name>
</gene>
<keyword evidence="1" id="KW-1133">Transmembrane helix</keyword>
<keyword evidence="4" id="KW-1185">Reference proteome</keyword>
<dbReference type="EMBL" id="JAFJYH010000121">
    <property type="protein sequence ID" value="KAG4418746.1"/>
    <property type="molecule type" value="Genomic_DNA"/>
</dbReference>
<dbReference type="InterPro" id="IPR046529">
    <property type="entry name" value="DUF6594"/>
</dbReference>
<evidence type="ECO:0000259" key="2">
    <source>
        <dbReference type="Pfam" id="PF20237"/>
    </source>
</evidence>
<sequence>MARRFGTAHSRILLHLQAEIAEIEEQLDKLDESDAKTGAHSEVDLRYRLRCNEWQVGWDTGQKDLLEKLKKKLFEYDDLVLKDSALRNLPAASRNDFLHVFHWMWGNKPLDKGHYDFMLRSNDFVILAGKKQSGALERFMINSCLSRWPRRLKFMRSSNRYQVKKGSEVFFFSEARITLAVRLLSVCVAATVLMIPVFLLHLTNMNREATSVMVLIFVLVFAAIISLFTDAKMETIFVGTCA</sequence>
<name>A0A8H7TGZ9_9HELO</name>
<accession>A0A8H7TGZ9</accession>
<dbReference type="OrthoDB" id="3533814at2759"/>
<feature type="domain" description="DUF6594" evidence="2">
    <location>
        <begin position="1"/>
        <end position="242"/>
    </location>
</feature>
<dbReference type="AlphaFoldDB" id="A0A8H7TGZ9"/>
<dbReference type="PANTHER" id="PTHR34502:SF3">
    <property type="entry name" value="DUF6594 DOMAIN-CONTAINING PROTEIN"/>
    <property type="match status" value="1"/>
</dbReference>
<comment type="caution">
    <text evidence="3">The sequence shown here is derived from an EMBL/GenBank/DDBJ whole genome shotgun (WGS) entry which is preliminary data.</text>
</comment>
<evidence type="ECO:0000256" key="1">
    <source>
        <dbReference type="SAM" id="Phobius"/>
    </source>
</evidence>
<keyword evidence="1" id="KW-0472">Membrane</keyword>
<evidence type="ECO:0000313" key="3">
    <source>
        <dbReference type="EMBL" id="KAG4418746.1"/>
    </source>
</evidence>